<gene>
    <name evidence="1" type="ORF">C5L31_001066</name>
</gene>
<organism evidence="1 2">
    <name type="scientific">Secundilactobacillus malefermentans</name>
    <dbReference type="NCBI Taxonomy" id="176292"/>
    <lineage>
        <taxon>Bacteria</taxon>
        <taxon>Bacillati</taxon>
        <taxon>Bacillota</taxon>
        <taxon>Bacilli</taxon>
        <taxon>Lactobacillales</taxon>
        <taxon>Lactobacillaceae</taxon>
        <taxon>Secundilactobacillus</taxon>
    </lineage>
</organism>
<evidence type="ECO:0000313" key="1">
    <source>
        <dbReference type="EMBL" id="TDG78450.1"/>
    </source>
</evidence>
<dbReference type="RefSeq" id="WP_010619417.1">
    <property type="nucleotide sequence ID" value="NZ_CP042371.1"/>
</dbReference>
<sequence length="89" mass="10050">MKVIGVQLLHKAELPEDEANRLKAIIKGYESTVQLKLGNEILDVTSQDDLNKLMANKGTHFQIMVDGTQDAQKLLSLVHTEFVKHGWCY</sequence>
<name>A0A4R5NP85_9LACO</name>
<evidence type="ECO:0000313" key="2">
    <source>
        <dbReference type="Proteomes" id="UP000294854"/>
    </source>
</evidence>
<dbReference type="STRING" id="1122149.FD44_GL000929"/>
<dbReference type="InterPro" id="IPR035895">
    <property type="entry name" value="HPr-like_sf"/>
</dbReference>
<dbReference type="AlphaFoldDB" id="A0A4R5NP85"/>
<evidence type="ECO:0008006" key="3">
    <source>
        <dbReference type="Google" id="ProtNLM"/>
    </source>
</evidence>
<accession>A0A4R5NP85</accession>
<protein>
    <recommendedName>
        <fullName evidence="3">HPr domain-containing protein</fullName>
    </recommendedName>
</protein>
<reference evidence="1 2" key="1">
    <citation type="journal article" date="2019" name="Appl. Microbiol. Biotechnol.">
        <title>Uncovering carbohydrate metabolism through a genotype-phenotype association study of 56 lactic acid bacteria genomes.</title>
        <authorList>
            <person name="Buron-Moles G."/>
            <person name="Chailyan A."/>
            <person name="Dolejs I."/>
            <person name="Forster J."/>
            <person name="Miks M.H."/>
        </authorList>
    </citation>
    <scope>NUCLEOTIDE SEQUENCE [LARGE SCALE GENOMIC DNA]</scope>
    <source>
        <strain evidence="1 2">ATCC 49373</strain>
    </source>
</reference>
<dbReference type="Proteomes" id="UP000294854">
    <property type="component" value="Unassembled WGS sequence"/>
</dbReference>
<dbReference type="SUPFAM" id="SSF55594">
    <property type="entry name" value="HPr-like"/>
    <property type="match status" value="1"/>
</dbReference>
<proteinExistence type="predicted"/>
<dbReference type="EMBL" id="PUFO01000040">
    <property type="protein sequence ID" value="TDG78450.1"/>
    <property type="molecule type" value="Genomic_DNA"/>
</dbReference>
<comment type="caution">
    <text evidence="1">The sequence shown here is derived from an EMBL/GenBank/DDBJ whole genome shotgun (WGS) entry which is preliminary data.</text>
</comment>
<keyword evidence="2" id="KW-1185">Reference proteome</keyword>